<evidence type="ECO:0000313" key="1">
    <source>
        <dbReference type="EMBL" id="PNX63828.1"/>
    </source>
</evidence>
<gene>
    <name evidence="1" type="ORF">L195_g053708</name>
</gene>
<dbReference type="Proteomes" id="UP000236291">
    <property type="component" value="Unassembled WGS sequence"/>
</dbReference>
<dbReference type="AlphaFoldDB" id="A0A2K3KC24"/>
<proteinExistence type="predicted"/>
<sequence length="67" mass="7589">RLFDESILHRSNWGSDMVCSEVKVEELMRLFYMTEVRSCLSKEVLALGSKSRVLVGEGGRPVRLCAN</sequence>
<accession>A0A2K3KC24</accession>
<reference evidence="1 2" key="1">
    <citation type="journal article" date="2014" name="Am. J. Bot.">
        <title>Genome assembly and annotation for red clover (Trifolium pratense; Fabaceae).</title>
        <authorList>
            <person name="Istvanek J."/>
            <person name="Jaros M."/>
            <person name="Krenek A."/>
            <person name="Repkova J."/>
        </authorList>
    </citation>
    <scope>NUCLEOTIDE SEQUENCE [LARGE SCALE GENOMIC DNA]</scope>
    <source>
        <strain evidence="2">cv. Tatra</strain>
        <tissue evidence="1">Young leaves</tissue>
    </source>
</reference>
<comment type="caution">
    <text evidence="1">The sequence shown here is derived from an EMBL/GenBank/DDBJ whole genome shotgun (WGS) entry which is preliminary data.</text>
</comment>
<name>A0A2K3KC24_TRIPR</name>
<protein>
    <submittedName>
        <fullName evidence="1">Uncharacterized protein</fullName>
    </submittedName>
</protein>
<evidence type="ECO:0000313" key="2">
    <source>
        <dbReference type="Proteomes" id="UP000236291"/>
    </source>
</evidence>
<dbReference type="ExpressionAtlas" id="A0A2K3KC24">
    <property type="expression patterns" value="baseline"/>
</dbReference>
<reference evidence="1 2" key="2">
    <citation type="journal article" date="2017" name="Front. Plant Sci.">
        <title>Gene Classification and Mining of Molecular Markers Useful in Red Clover (Trifolium pratense) Breeding.</title>
        <authorList>
            <person name="Istvanek J."/>
            <person name="Dluhosova J."/>
            <person name="Dluhos P."/>
            <person name="Patkova L."/>
            <person name="Nedelnik J."/>
            <person name="Repkova J."/>
        </authorList>
    </citation>
    <scope>NUCLEOTIDE SEQUENCE [LARGE SCALE GENOMIC DNA]</scope>
    <source>
        <strain evidence="2">cv. Tatra</strain>
        <tissue evidence="1">Young leaves</tissue>
    </source>
</reference>
<dbReference type="EMBL" id="ASHM01091500">
    <property type="protein sequence ID" value="PNX63828.1"/>
    <property type="molecule type" value="Genomic_DNA"/>
</dbReference>
<feature type="non-terminal residue" evidence="1">
    <location>
        <position position="1"/>
    </location>
</feature>
<organism evidence="1 2">
    <name type="scientific">Trifolium pratense</name>
    <name type="common">Red clover</name>
    <dbReference type="NCBI Taxonomy" id="57577"/>
    <lineage>
        <taxon>Eukaryota</taxon>
        <taxon>Viridiplantae</taxon>
        <taxon>Streptophyta</taxon>
        <taxon>Embryophyta</taxon>
        <taxon>Tracheophyta</taxon>
        <taxon>Spermatophyta</taxon>
        <taxon>Magnoliopsida</taxon>
        <taxon>eudicotyledons</taxon>
        <taxon>Gunneridae</taxon>
        <taxon>Pentapetalae</taxon>
        <taxon>rosids</taxon>
        <taxon>fabids</taxon>
        <taxon>Fabales</taxon>
        <taxon>Fabaceae</taxon>
        <taxon>Papilionoideae</taxon>
        <taxon>50 kb inversion clade</taxon>
        <taxon>NPAAA clade</taxon>
        <taxon>Hologalegina</taxon>
        <taxon>IRL clade</taxon>
        <taxon>Trifolieae</taxon>
        <taxon>Trifolium</taxon>
    </lineage>
</organism>